<dbReference type="EMBL" id="JAHRHJ020000004">
    <property type="protein sequence ID" value="KAH9317027.1"/>
    <property type="molecule type" value="Genomic_DNA"/>
</dbReference>
<evidence type="ECO:0000313" key="2">
    <source>
        <dbReference type="Proteomes" id="UP000824469"/>
    </source>
</evidence>
<gene>
    <name evidence="1" type="ORF">KI387_018796</name>
</gene>
<proteinExistence type="predicted"/>
<sequence length="51" mass="5984">YPKGVIFGKEWESHIQKSKVTEYNERTSDNKKELDALLMTRTNERTADDIP</sequence>
<dbReference type="AlphaFoldDB" id="A0AA38G6L8"/>
<keyword evidence="2" id="KW-1185">Reference proteome</keyword>
<feature type="non-terminal residue" evidence="1">
    <location>
        <position position="51"/>
    </location>
</feature>
<name>A0AA38G6L8_TAXCH</name>
<evidence type="ECO:0000313" key="1">
    <source>
        <dbReference type="EMBL" id="KAH9317027.1"/>
    </source>
</evidence>
<accession>A0AA38G6L8</accession>
<comment type="caution">
    <text evidence="1">The sequence shown here is derived from an EMBL/GenBank/DDBJ whole genome shotgun (WGS) entry which is preliminary data.</text>
</comment>
<dbReference type="Proteomes" id="UP000824469">
    <property type="component" value="Unassembled WGS sequence"/>
</dbReference>
<organism evidence="1 2">
    <name type="scientific">Taxus chinensis</name>
    <name type="common">Chinese yew</name>
    <name type="synonym">Taxus wallichiana var. chinensis</name>
    <dbReference type="NCBI Taxonomy" id="29808"/>
    <lineage>
        <taxon>Eukaryota</taxon>
        <taxon>Viridiplantae</taxon>
        <taxon>Streptophyta</taxon>
        <taxon>Embryophyta</taxon>
        <taxon>Tracheophyta</taxon>
        <taxon>Spermatophyta</taxon>
        <taxon>Pinopsida</taxon>
        <taxon>Pinidae</taxon>
        <taxon>Conifers II</taxon>
        <taxon>Cupressales</taxon>
        <taxon>Taxaceae</taxon>
        <taxon>Taxus</taxon>
    </lineage>
</organism>
<protein>
    <submittedName>
        <fullName evidence="1">Uncharacterized protein</fullName>
    </submittedName>
</protein>
<feature type="non-terminal residue" evidence="1">
    <location>
        <position position="1"/>
    </location>
</feature>
<reference evidence="1 2" key="1">
    <citation type="journal article" date="2021" name="Nat. Plants">
        <title>The Taxus genome provides insights into paclitaxel biosynthesis.</title>
        <authorList>
            <person name="Xiong X."/>
            <person name="Gou J."/>
            <person name="Liao Q."/>
            <person name="Li Y."/>
            <person name="Zhou Q."/>
            <person name="Bi G."/>
            <person name="Li C."/>
            <person name="Du R."/>
            <person name="Wang X."/>
            <person name="Sun T."/>
            <person name="Guo L."/>
            <person name="Liang H."/>
            <person name="Lu P."/>
            <person name="Wu Y."/>
            <person name="Zhang Z."/>
            <person name="Ro D.K."/>
            <person name="Shang Y."/>
            <person name="Huang S."/>
            <person name="Yan J."/>
        </authorList>
    </citation>
    <scope>NUCLEOTIDE SEQUENCE [LARGE SCALE GENOMIC DNA]</scope>
    <source>
        <strain evidence="1">Ta-2019</strain>
    </source>
</reference>